<evidence type="ECO:0000259" key="2">
    <source>
        <dbReference type="Pfam" id="PF02272"/>
    </source>
</evidence>
<dbReference type="Gene3D" id="3.10.310.30">
    <property type="match status" value="1"/>
</dbReference>
<evidence type="ECO:0000313" key="4">
    <source>
        <dbReference type="Proteomes" id="UP000027665"/>
    </source>
</evidence>
<dbReference type="eggNOG" id="COG0618">
    <property type="taxonomic scope" value="Bacteria"/>
</dbReference>
<feature type="domain" description="DDH" evidence="1">
    <location>
        <begin position="22"/>
        <end position="164"/>
    </location>
</feature>
<evidence type="ECO:0008006" key="5">
    <source>
        <dbReference type="Google" id="ProtNLM"/>
    </source>
</evidence>
<dbReference type="STRING" id="2754.EH55_08940"/>
<dbReference type="GeneID" id="90982596"/>
<name>A0A073IVB9_9BACT</name>
<comment type="caution">
    <text evidence="3">The sequence shown here is derived from an EMBL/GenBank/DDBJ whole genome shotgun (WGS) entry which is preliminary data.</text>
</comment>
<dbReference type="RefSeq" id="WP_037974258.1">
    <property type="nucleotide sequence ID" value="NZ_JMKI01000004.1"/>
</dbReference>
<dbReference type="PANTHER" id="PTHR47618:SF1">
    <property type="entry name" value="BIFUNCTIONAL OLIGORIBONUCLEASE AND PAP PHOSPHATASE NRNA"/>
    <property type="match status" value="1"/>
</dbReference>
<dbReference type="AlphaFoldDB" id="A0A073IVB9"/>
<evidence type="ECO:0000313" key="3">
    <source>
        <dbReference type="EMBL" id="KEJ93416.1"/>
    </source>
</evidence>
<dbReference type="InterPro" id="IPR051319">
    <property type="entry name" value="Oligoribo/pAp-PDE_c-di-AMP_PDE"/>
</dbReference>
<accession>A0A073IVB9</accession>
<proteinExistence type="predicted"/>
<keyword evidence="4" id="KW-1185">Reference proteome</keyword>
<dbReference type="Pfam" id="PF02272">
    <property type="entry name" value="DHHA1"/>
    <property type="match status" value="1"/>
</dbReference>
<dbReference type="InterPro" id="IPR038763">
    <property type="entry name" value="DHH_sf"/>
</dbReference>
<organism evidence="3 4">
    <name type="scientific">Synergistes jonesii</name>
    <dbReference type="NCBI Taxonomy" id="2754"/>
    <lineage>
        <taxon>Bacteria</taxon>
        <taxon>Thermotogati</taxon>
        <taxon>Synergistota</taxon>
        <taxon>Synergistia</taxon>
        <taxon>Synergistales</taxon>
        <taxon>Synergistaceae</taxon>
        <taxon>Synergistes</taxon>
    </lineage>
</organism>
<reference evidence="3 4" key="1">
    <citation type="submission" date="2014-04" db="EMBL/GenBank/DDBJ databases">
        <title>Draft Genome Sequence of Synergistes jonesii.</title>
        <authorList>
            <person name="Coil D.A."/>
            <person name="Eisen J.A."/>
            <person name="Holland-Moritz H.E."/>
        </authorList>
    </citation>
    <scope>NUCLEOTIDE SEQUENCE [LARGE SCALE GENOMIC DNA]</scope>
    <source>
        <strain evidence="3 4">78-1</strain>
    </source>
</reference>
<feature type="domain" description="DHHA1" evidence="2">
    <location>
        <begin position="243"/>
        <end position="324"/>
    </location>
</feature>
<dbReference type="PATRIC" id="fig|2754.20.peg.1613"/>
<dbReference type="Proteomes" id="UP000027665">
    <property type="component" value="Unassembled WGS sequence"/>
</dbReference>
<dbReference type="EMBL" id="JMKI01000004">
    <property type="protein sequence ID" value="KEJ93416.1"/>
    <property type="molecule type" value="Genomic_DNA"/>
</dbReference>
<dbReference type="Gene3D" id="3.90.1640.10">
    <property type="entry name" value="inorganic pyrophosphatase (n-terminal core)"/>
    <property type="match status" value="1"/>
</dbReference>
<dbReference type="Pfam" id="PF01368">
    <property type="entry name" value="DHH"/>
    <property type="match status" value="1"/>
</dbReference>
<dbReference type="InterPro" id="IPR003156">
    <property type="entry name" value="DHHA1_dom"/>
</dbReference>
<dbReference type="PANTHER" id="PTHR47618">
    <property type="entry name" value="BIFUNCTIONAL OLIGORIBONUCLEASE AND PAP PHOSPHATASE NRNA"/>
    <property type="match status" value="1"/>
</dbReference>
<protein>
    <recommendedName>
        <fullName evidence="5">Phosphoesterase</fullName>
    </recommendedName>
</protein>
<dbReference type="OrthoDB" id="9803668at2"/>
<dbReference type="InterPro" id="IPR001667">
    <property type="entry name" value="DDH_dom"/>
</dbReference>
<gene>
    <name evidence="3" type="ORF">EH55_08940</name>
</gene>
<dbReference type="SUPFAM" id="SSF64182">
    <property type="entry name" value="DHH phosphoesterases"/>
    <property type="match status" value="1"/>
</dbReference>
<dbReference type="GO" id="GO:0003676">
    <property type="term" value="F:nucleic acid binding"/>
    <property type="evidence" value="ECO:0007669"/>
    <property type="project" value="InterPro"/>
</dbReference>
<evidence type="ECO:0000259" key="1">
    <source>
        <dbReference type="Pfam" id="PF01368"/>
    </source>
</evidence>
<sequence>MTSYGDSFVEALEKLKKHASWVILCHENPDGDTLGSAFALYSLGRREGKKVSIYSKDDRPEVFSFFEYFDELRSAEKLPPDEVKGALLVAVDTSTEERSLANLPELLVACADSVNIDHHGDNALYAATNLVAPKASATAEIVTRLMEAYGAGITRGEAAALYTALTTDNGSFRYNSTSVESHRCAEILLTAGAVPSEIDDRIHENMTEDVLRLWGAALTRTELFAERRCAFFWLRGSEISAARATPNSLDGLVNMLMRIKGVKVALLLAEIGGRNKLSVRSRAPYSARDITARFGGGGHVGAAGAKVDGDFDGAIARVREEAEKYVRVGNPAGK</sequence>